<dbReference type="EMBL" id="JAPJUH010000003">
    <property type="protein sequence ID" value="MCX3265452.1"/>
    <property type="molecule type" value="Genomic_DNA"/>
</dbReference>
<keyword evidence="4" id="KW-1185">Reference proteome</keyword>
<feature type="compositionally biased region" description="Polar residues" evidence="1">
    <location>
        <begin position="142"/>
        <end position="168"/>
    </location>
</feature>
<evidence type="ECO:0000256" key="2">
    <source>
        <dbReference type="SAM" id="SignalP"/>
    </source>
</evidence>
<evidence type="ECO:0000256" key="1">
    <source>
        <dbReference type="SAM" id="MobiDB-lite"/>
    </source>
</evidence>
<evidence type="ECO:0000313" key="4">
    <source>
        <dbReference type="Proteomes" id="UP001142592"/>
    </source>
</evidence>
<dbReference type="RefSeq" id="WP_010600785.1">
    <property type="nucleotide sequence ID" value="NZ_JAPJUH010000003.1"/>
</dbReference>
<evidence type="ECO:0000313" key="3">
    <source>
        <dbReference type="EMBL" id="MCX3265452.1"/>
    </source>
</evidence>
<feature type="chain" id="PRO_5040894262" evidence="2">
    <location>
        <begin position="24"/>
        <end position="204"/>
    </location>
</feature>
<dbReference type="AlphaFoldDB" id="A0A9X3I930"/>
<proteinExistence type="predicted"/>
<reference evidence="3" key="1">
    <citation type="submission" date="2022-11" db="EMBL/GenBank/DDBJ databases">
        <authorList>
            <person name="Graham C."/>
            <person name="Newman J.D."/>
        </authorList>
    </citation>
    <scope>NUCLEOTIDE SEQUENCE</scope>
    <source>
        <strain evidence="3">DSM 19486</strain>
    </source>
</reference>
<name>A0A9X3I930_9SPHI</name>
<feature type="region of interest" description="Disordered" evidence="1">
    <location>
        <begin position="137"/>
        <end position="204"/>
    </location>
</feature>
<protein>
    <submittedName>
        <fullName evidence="3">Uncharacterized protein</fullName>
    </submittedName>
</protein>
<organism evidence="3 4">
    <name type="scientific">Pedobacter agri</name>
    <dbReference type="NCBI Taxonomy" id="454586"/>
    <lineage>
        <taxon>Bacteria</taxon>
        <taxon>Pseudomonadati</taxon>
        <taxon>Bacteroidota</taxon>
        <taxon>Sphingobacteriia</taxon>
        <taxon>Sphingobacteriales</taxon>
        <taxon>Sphingobacteriaceae</taxon>
        <taxon>Pedobacter</taxon>
    </lineage>
</organism>
<dbReference type="Proteomes" id="UP001142592">
    <property type="component" value="Unassembled WGS sequence"/>
</dbReference>
<accession>A0A9X3I930</accession>
<comment type="caution">
    <text evidence="3">The sequence shown here is derived from an EMBL/GenBank/DDBJ whole genome shotgun (WGS) entry which is preliminary data.</text>
</comment>
<feature type="signal peptide" evidence="2">
    <location>
        <begin position="1"/>
        <end position="23"/>
    </location>
</feature>
<feature type="compositionally biased region" description="Basic and acidic residues" evidence="1">
    <location>
        <begin position="186"/>
        <end position="204"/>
    </location>
</feature>
<sequence length="204" mass="23434">MKKLVLFAAVLMVSLFGINNAKAQVNLSINIGSQPAWGPTGYDHVDYYYFPDIDAYYNVPSSQYIYSNGGRWVWVNSLPNQYRNFDVYNAYKVVVNEPKPYLRNDIYVAKYSKFKNYNGRQAVIRDSRDRKYYVVKGHPKYNGNSINRPTQVVRSQNNNNRPSRTQVTIVKPNQKAKPGRNNAPGNDRKASNNRPERNNGEGRG</sequence>
<keyword evidence="2" id="KW-0732">Signal</keyword>
<gene>
    <name evidence="3" type="ORF">OQZ29_11895</name>
</gene>